<gene>
    <name evidence="2" type="ORF">CBF28_09470</name>
</gene>
<dbReference type="InterPro" id="IPR041380">
    <property type="entry name" value="Acetyltransf_17"/>
</dbReference>
<dbReference type="GeneID" id="95582040"/>
<dbReference type="AlphaFoldDB" id="A0A430B024"/>
<dbReference type="GO" id="GO:0034069">
    <property type="term" value="F:aminoglycoside N-acetyltransferase activity"/>
    <property type="evidence" value="ECO:0007669"/>
    <property type="project" value="TreeGrafter"/>
</dbReference>
<sequence>MIKKVTDRKYLEQIHELGSYAFNSNHTKEQRDIYLKKNESIDNYVDEVDGQVTSQIVGYPYQVTINGQVMGMSGIGDVATYPEARGTGSIRLLFEAIFNDLHEKGTELSYLAPFSQTFYRKFGYENIFDYDEIRIPKETIVQIKPEKTGSIKRVSWENKEAQETIKELYRKTLGTHNGSLVREDYWWDFVLTFNQGRRLAIAYDDQKQACGYIVYGLIGASEFMIYEMSYTNLFGLKKLMTFVSSHSGSFDEFVSTNLPDPKILELFTETQNIVRKTHSSMMARIVNFKEFIEKFNFKSSPKKEIVYLEVNDSTCSWNNGIFKLSIVNGKSTCEKIDPSNEAMIHYSGSIQRWTQIFMGRVTFEEAQWLNLIDSKNENTNFSELFSPSTPRLYDYF</sequence>
<dbReference type="GO" id="GO:0030649">
    <property type="term" value="P:aminoglycoside antibiotic catabolic process"/>
    <property type="evidence" value="ECO:0007669"/>
    <property type="project" value="TreeGrafter"/>
</dbReference>
<dbReference type="InterPro" id="IPR036527">
    <property type="entry name" value="SCP2_sterol-bd_dom_sf"/>
</dbReference>
<name>A0A430B024_9ENTE</name>
<dbReference type="EMBL" id="NGKB01000008">
    <property type="protein sequence ID" value="RSU13703.1"/>
    <property type="molecule type" value="Genomic_DNA"/>
</dbReference>
<dbReference type="Proteomes" id="UP000288028">
    <property type="component" value="Unassembled WGS sequence"/>
</dbReference>
<proteinExistence type="predicted"/>
<dbReference type="PROSITE" id="PS51186">
    <property type="entry name" value="GNAT"/>
    <property type="match status" value="1"/>
</dbReference>
<dbReference type="InterPro" id="IPR025559">
    <property type="entry name" value="Eis_dom"/>
</dbReference>
<evidence type="ECO:0000259" key="1">
    <source>
        <dbReference type="PROSITE" id="PS51186"/>
    </source>
</evidence>
<dbReference type="SUPFAM" id="SSF55729">
    <property type="entry name" value="Acyl-CoA N-acyltransferases (Nat)"/>
    <property type="match status" value="1"/>
</dbReference>
<dbReference type="Pfam" id="PF17668">
    <property type="entry name" value="Acetyltransf_17"/>
    <property type="match status" value="1"/>
</dbReference>
<dbReference type="Pfam" id="PF13527">
    <property type="entry name" value="Acetyltransf_9"/>
    <property type="match status" value="1"/>
</dbReference>
<comment type="caution">
    <text evidence="2">The sequence shown here is derived from an EMBL/GenBank/DDBJ whole genome shotgun (WGS) entry which is preliminary data.</text>
</comment>
<dbReference type="RefSeq" id="WP_126794611.1">
    <property type="nucleotide sequence ID" value="NZ_CP060720.1"/>
</dbReference>
<dbReference type="InterPro" id="IPR016181">
    <property type="entry name" value="Acyl_CoA_acyltransferase"/>
</dbReference>
<reference evidence="2 3" key="1">
    <citation type="submission" date="2017-05" db="EMBL/GenBank/DDBJ databases">
        <title>Vagococcus spp. assemblies.</title>
        <authorList>
            <person name="Gulvik C.A."/>
        </authorList>
    </citation>
    <scope>NUCLEOTIDE SEQUENCE [LARGE SCALE GENOMIC DNA]</scope>
    <source>
        <strain evidence="2 3">SS1714</strain>
    </source>
</reference>
<dbReference type="OrthoDB" id="9768284at2"/>
<keyword evidence="3" id="KW-1185">Reference proteome</keyword>
<dbReference type="InterPro" id="IPR051554">
    <property type="entry name" value="Acetyltransferase_Eis"/>
</dbReference>
<evidence type="ECO:0000313" key="3">
    <source>
        <dbReference type="Proteomes" id="UP000288028"/>
    </source>
</evidence>
<accession>A0A430B024</accession>
<protein>
    <recommendedName>
        <fullName evidence="1">N-acetyltransferase domain-containing protein</fullName>
    </recommendedName>
</protein>
<feature type="domain" description="N-acetyltransferase" evidence="1">
    <location>
        <begin position="1"/>
        <end position="146"/>
    </location>
</feature>
<dbReference type="PANTHER" id="PTHR37817">
    <property type="entry name" value="N-ACETYLTRANSFERASE EIS"/>
    <property type="match status" value="1"/>
</dbReference>
<dbReference type="SUPFAM" id="SSF55718">
    <property type="entry name" value="SCP-like"/>
    <property type="match status" value="1"/>
</dbReference>
<dbReference type="Pfam" id="PF13530">
    <property type="entry name" value="SCP2_2"/>
    <property type="match status" value="1"/>
</dbReference>
<dbReference type="Gene3D" id="3.40.630.30">
    <property type="match status" value="2"/>
</dbReference>
<organism evidence="2 3">
    <name type="scientific">Vagococcus carniphilus</name>
    <dbReference type="NCBI Taxonomy" id="218144"/>
    <lineage>
        <taxon>Bacteria</taxon>
        <taxon>Bacillati</taxon>
        <taxon>Bacillota</taxon>
        <taxon>Bacilli</taxon>
        <taxon>Lactobacillales</taxon>
        <taxon>Enterococcaceae</taxon>
        <taxon>Vagococcus</taxon>
    </lineage>
</organism>
<dbReference type="Gene3D" id="3.30.1050.10">
    <property type="entry name" value="SCP2 sterol-binding domain"/>
    <property type="match status" value="1"/>
</dbReference>
<dbReference type="PANTHER" id="PTHR37817:SF1">
    <property type="entry name" value="N-ACETYLTRANSFERASE EIS"/>
    <property type="match status" value="1"/>
</dbReference>
<evidence type="ECO:0000313" key="2">
    <source>
        <dbReference type="EMBL" id="RSU13703.1"/>
    </source>
</evidence>
<dbReference type="InterPro" id="IPR000182">
    <property type="entry name" value="GNAT_dom"/>
</dbReference>